<reference evidence="3" key="1">
    <citation type="journal article" date="2017" name="Genome Biol.">
        <title>Comparative genomics reveals high biological diversity and specific adaptations in the industrially and medically important fungal genus Aspergillus.</title>
        <authorList>
            <person name="de Vries R.P."/>
            <person name="Riley R."/>
            <person name="Wiebenga A."/>
            <person name="Aguilar-Osorio G."/>
            <person name="Amillis S."/>
            <person name="Uchima C.A."/>
            <person name="Anderluh G."/>
            <person name="Asadollahi M."/>
            <person name="Askin M."/>
            <person name="Barry K."/>
            <person name="Battaglia E."/>
            <person name="Bayram O."/>
            <person name="Benocci T."/>
            <person name="Braus-Stromeyer S.A."/>
            <person name="Caldana C."/>
            <person name="Canovas D."/>
            <person name="Cerqueira G.C."/>
            <person name="Chen F."/>
            <person name="Chen W."/>
            <person name="Choi C."/>
            <person name="Clum A."/>
            <person name="Dos Santos R.A."/>
            <person name="Damasio A.R."/>
            <person name="Diallinas G."/>
            <person name="Emri T."/>
            <person name="Fekete E."/>
            <person name="Flipphi M."/>
            <person name="Freyberg S."/>
            <person name="Gallo A."/>
            <person name="Gournas C."/>
            <person name="Habgood R."/>
            <person name="Hainaut M."/>
            <person name="Harispe M.L."/>
            <person name="Henrissat B."/>
            <person name="Hilden K.S."/>
            <person name="Hope R."/>
            <person name="Hossain A."/>
            <person name="Karabika E."/>
            <person name="Karaffa L."/>
            <person name="Karanyi Z."/>
            <person name="Krasevec N."/>
            <person name="Kuo A."/>
            <person name="Kusch H."/>
            <person name="LaButti K."/>
            <person name="Lagendijk E.L."/>
            <person name="Lapidus A."/>
            <person name="Levasseur A."/>
            <person name="Lindquist E."/>
            <person name="Lipzen A."/>
            <person name="Logrieco A.F."/>
            <person name="MacCabe A."/>
            <person name="Maekelae M.R."/>
            <person name="Malavazi I."/>
            <person name="Melin P."/>
            <person name="Meyer V."/>
            <person name="Mielnichuk N."/>
            <person name="Miskei M."/>
            <person name="Molnar A.P."/>
            <person name="Mule G."/>
            <person name="Ngan C.Y."/>
            <person name="Orejas M."/>
            <person name="Orosz E."/>
            <person name="Ouedraogo J.P."/>
            <person name="Overkamp K.M."/>
            <person name="Park H.-S."/>
            <person name="Perrone G."/>
            <person name="Piumi F."/>
            <person name="Punt P.J."/>
            <person name="Ram A.F."/>
            <person name="Ramon A."/>
            <person name="Rauscher S."/>
            <person name="Record E."/>
            <person name="Riano-Pachon D.M."/>
            <person name="Robert V."/>
            <person name="Roehrig J."/>
            <person name="Ruller R."/>
            <person name="Salamov A."/>
            <person name="Salih N.S."/>
            <person name="Samson R.A."/>
            <person name="Sandor E."/>
            <person name="Sanguinetti M."/>
            <person name="Schuetze T."/>
            <person name="Sepcic K."/>
            <person name="Shelest E."/>
            <person name="Sherlock G."/>
            <person name="Sophianopoulou V."/>
            <person name="Squina F.M."/>
            <person name="Sun H."/>
            <person name="Susca A."/>
            <person name="Todd R.B."/>
            <person name="Tsang A."/>
            <person name="Unkles S.E."/>
            <person name="van de Wiele N."/>
            <person name="van Rossen-Uffink D."/>
            <person name="Oliveira J.V."/>
            <person name="Vesth T.C."/>
            <person name="Visser J."/>
            <person name="Yu J.-H."/>
            <person name="Zhou M."/>
            <person name="Andersen M.R."/>
            <person name="Archer D.B."/>
            <person name="Baker S.E."/>
            <person name="Benoit I."/>
            <person name="Brakhage A.A."/>
            <person name="Braus G.H."/>
            <person name="Fischer R."/>
            <person name="Frisvad J.C."/>
            <person name="Goldman G.H."/>
            <person name="Houbraken J."/>
            <person name="Oakley B."/>
            <person name="Pocsi I."/>
            <person name="Scazzocchio C."/>
            <person name="Seiboth B."/>
            <person name="vanKuyk P.A."/>
            <person name="Wortman J."/>
            <person name="Dyer P.S."/>
            <person name="Grigoriev I.V."/>
        </authorList>
    </citation>
    <scope>NUCLEOTIDE SEQUENCE [LARGE SCALE GENOMIC DNA]</scope>
    <source>
        <strain evidence="3">CBS 516.65</strain>
    </source>
</reference>
<evidence type="ECO:0000313" key="2">
    <source>
        <dbReference type="EMBL" id="OJJ81115.1"/>
    </source>
</evidence>
<proteinExistence type="predicted"/>
<keyword evidence="3" id="KW-1185">Reference proteome</keyword>
<evidence type="ECO:0000256" key="1">
    <source>
        <dbReference type="SAM" id="MobiDB-lite"/>
    </source>
</evidence>
<dbReference type="OrthoDB" id="5384020at2759"/>
<dbReference type="RefSeq" id="XP_022397813.1">
    <property type="nucleotide sequence ID" value="XM_022547353.1"/>
</dbReference>
<feature type="region of interest" description="Disordered" evidence="1">
    <location>
        <begin position="1"/>
        <end position="106"/>
    </location>
</feature>
<name>A0A1L9VB53_ASPGL</name>
<feature type="compositionally biased region" description="Polar residues" evidence="1">
    <location>
        <begin position="1"/>
        <end position="16"/>
    </location>
</feature>
<dbReference type="GeneID" id="34463614"/>
<dbReference type="Proteomes" id="UP000184300">
    <property type="component" value="Unassembled WGS sequence"/>
</dbReference>
<dbReference type="EMBL" id="KV878907">
    <property type="protein sequence ID" value="OJJ81115.1"/>
    <property type="molecule type" value="Genomic_DNA"/>
</dbReference>
<sequence length="203" mass="22308">MMSNDRATSPISVPSSHQRRASLASFSFGSPPASNAANTSTAPQQRRLSITTLGLAGSPTQTSPFNGRHFRGGSVSSSVGSNPTSSEDSINEESELAGATPTSPFARRVSYGAQALRDFRRGSVNNDERFNWSEALRTRAERAPSLSAIQQNQNAANMNRQREQERAVQIATMEQPVREIPRQPKHKKPDFFQEKILRGDFMD</sequence>
<accession>A0A1L9VB53</accession>
<dbReference type="AlphaFoldDB" id="A0A1L9VB53"/>
<protein>
    <submittedName>
        <fullName evidence="2">Uncharacterized protein</fullName>
    </submittedName>
</protein>
<dbReference type="STRING" id="1160497.A0A1L9VB53"/>
<evidence type="ECO:0000313" key="3">
    <source>
        <dbReference type="Proteomes" id="UP000184300"/>
    </source>
</evidence>
<organism evidence="2 3">
    <name type="scientific">Aspergillus glaucus CBS 516.65</name>
    <dbReference type="NCBI Taxonomy" id="1160497"/>
    <lineage>
        <taxon>Eukaryota</taxon>
        <taxon>Fungi</taxon>
        <taxon>Dikarya</taxon>
        <taxon>Ascomycota</taxon>
        <taxon>Pezizomycotina</taxon>
        <taxon>Eurotiomycetes</taxon>
        <taxon>Eurotiomycetidae</taxon>
        <taxon>Eurotiales</taxon>
        <taxon>Aspergillaceae</taxon>
        <taxon>Aspergillus</taxon>
        <taxon>Aspergillus subgen. Aspergillus</taxon>
    </lineage>
</organism>
<dbReference type="VEuPathDB" id="FungiDB:ASPGLDRAFT_50634"/>
<feature type="compositionally biased region" description="Polar residues" evidence="1">
    <location>
        <begin position="24"/>
        <end position="65"/>
    </location>
</feature>
<gene>
    <name evidence="2" type="ORF">ASPGLDRAFT_50634</name>
</gene>
<feature type="compositionally biased region" description="Low complexity" evidence="1">
    <location>
        <begin position="72"/>
        <end position="81"/>
    </location>
</feature>